<reference evidence="1 2" key="1">
    <citation type="submission" date="2019-10" db="EMBL/GenBank/DDBJ databases">
        <title>Actinomadura rubteroloni sp. nov. and Actinomadura macrotermitis sp. nov., isolated from the gut of fungus growing-termite Macrotermes natalensis.</title>
        <authorList>
            <person name="Benndorf R."/>
            <person name="Martin K."/>
            <person name="Kuefner M."/>
            <person name="De Beer W."/>
            <person name="Kaster A.-K."/>
            <person name="Vollmers J."/>
            <person name="Poulsen M."/>
            <person name="Beemelmanns C."/>
        </authorList>
    </citation>
    <scope>NUCLEOTIDE SEQUENCE [LARGE SCALE GENOMIC DNA]</scope>
    <source>
        <strain evidence="1 2">RB68</strain>
    </source>
</reference>
<dbReference type="AlphaFoldDB" id="A0A7K0BPG3"/>
<dbReference type="PANTHER" id="PTHR34613:SF1">
    <property type="entry name" value="SLL6017 PROTEIN"/>
    <property type="match status" value="1"/>
</dbReference>
<proteinExistence type="predicted"/>
<dbReference type="OrthoDB" id="3207839at2"/>
<accession>A0A7K0BPG3</accession>
<comment type="caution">
    <text evidence="1">The sequence shown here is derived from an EMBL/GenBank/DDBJ whole genome shotgun (WGS) entry which is preliminary data.</text>
</comment>
<dbReference type="PANTHER" id="PTHR34613">
    <property type="entry name" value="SLL0800 PROTEIN"/>
    <property type="match status" value="1"/>
</dbReference>
<evidence type="ECO:0000313" key="2">
    <source>
        <dbReference type="Proteomes" id="UP000487268"/>
    </source>
</evidence>
<name>A0A7K0BPG3_9ACTN</name>
<gene>
    <name evidence="1" type="ORF">ACRB68_11280</name>
</gene>
<keyword evidence="2" id="KW-1185">Reference proteome</keyword>
<sequence>MPTQIHDITTELFRWNPELAAELLDGIGLAPPGFLSAREVSESFTDHKTSEYTGDAAVLLELEDDRRHGVVVEHQHSEKDGTKDYTWLLYLATLRARHRCQATLLVIASDPGIAAKCAAPIETGHPELTLRPVVVCPEHVPVLTDPHEIVADPALGVLSALFHSAGAQRQAVLEAACEASKLLADDDRQLARRYYDYVNVVVPEKARAILEDLMKVSDRFYSDLLCGVEAEGIAKGRVEGEAKGKVKGKLEAKAESVITVLEARGVTLPPKVRGRILNSRDLDELDDWLVRAATVGRAEEIFG</sequence>
<dbReference type="RefSeq" id="WP_153531107.1">
    <property type="nucleotide sequence ID" value="NZ_WEGH01000001.1"/>
</dbReference>
<dbReference type="EMBL" id="WEGH01000001">
    <property type="protein sequence ID" value="MQY03090.1"/>
    <property type="molecule type" value="Genomic_DNA"/>
</dbReference>
<evidence type="ECO:0000313" key="1">
    <source>
        <dbReference type="EMBL" id="MQY03090.1"/>
    </source>
</evidence>
<organism evidence="1 2">
    <name type="scientific">Actinomadura macrotermitis</name>
    <dbReference type="NCBI Taxonomy" id="2585200"/>
    <lineage>
        <taxon>Bacteria</taxon>
        <taxon>Bacillati</taxon>
        <taxon>Actinomycetota</taxon>
        <taxon>Actinomycetes</taxon>
        <taxon>Streptosporangiales</taxon>
        <taxon>Thermomonosporaceae</taxon>
        <taxon>Actinomadura</taxon>
    </lineage>
</organism>
<protein>
    <submittedName>
        <fullName evidence="1">Uncharacterized protein</fullName>
    </submittedName>
</protein>
<dbReference type="Proteomes" id="UP000487268">
    <property type="component" value="Unassembled WGS sequence"/>
</dbReference>